<protein>
    <submittedName>
        <fullName evidence="1">Uncharacterized protein</fullName>
    </submittedName>
</protein>
<sequence>MMPGVGRWQLNIPRPAKRNLAAKAYAGVKVSQADKPTVARIAQKGAVTRGGRQNSLLLPISTLPALDTDTRLSPVNPRQHPDIVIRGEFSGLRATGFSLAVLAERISSARTRRREPEPEDELPIEKHLAIRNPTSKSKEIPLSFTPMGRMSSSTAALLNSSGCPGSAPSQLLGKVQIEVETGKEMTRRTVRQLLGRDLACRQVSAVLKVPR</sequence>
<evidence type="ECO:0000313" key="1">
    <source>
        <dbReference type="EMBL" id="KAK4444559.1"/>
    </source>
</evidence>
<gene>
    <name evidence="1" type="ORF">QBC34DRAFT_181986</name>
</gene>
<dbReference type="Proteomes" id="UP001321760">
    <property type="component" value="Unassembled WGS sequence"/>
</dbReference>
<dbReference type="AlphaFoldDB" id="A0AAV9G6X6"/>
<reference evidence="1" key="1">
    <citation type="journal article" date="2023" name="Mol. Phylogenet. Evol.">
        <title>Genome-scale phylogeny and comparative genomics of the fungal order Sordariales.</title>
        <authorList>
            <person name="Hensen N."/>
            <person name="Bonometti L."/>
            <person name="Westerberg I."/>
            <person name="Brannstrom I.O."/>
            <person name="Guillou S."/>
            <person name="Cros-Aarteil S."/>
            <person name="Calhoun S."/>
            <person name="Haridas S."/>
            <person name="Kuo A."/>
            <person name="Mondo S."/>
            <person name="Pangilinan J."/>
            <person name="Riley R."/>
            <person name="LaButti K."/>
            <person name="Andreopoulos B."/>
            <person name="Lipzen A."/>
            <person name="Chen C."/>
            <person name="Yan M."/>
            <person name="Daum C."/>
            <person name="Ng V."/>
            <person name="Clum A."/>
            <person name="Steindorff A."/>
            <person name="Ohm R.A."/>
            <person name="Martin F."/>
            <person name="Silar P."/>
            <person name="Natvig D.O."/>
            <person name="Lalanne C."/>
            <person name="Gautier V."/>
            <person name="Ament-Velasquez S.L."/>
            <person name="Kruys A."/>
            <person name="Hutchinson M.I."/>
            <person name="Powell A.J."/>
            <person name="Barry K."/>
            <person name="Miller A.N."/>
            <person name="Grigoriev I.V."/>
            <person name="Debuchy R."/>
            <person name="Gladieux P."/>
            <person name="Hiltunen Thoren M."/>
            <person name="Johannesson H."/>
        </authorList>
    </citation>
    <scope>NUCLEOTIDE SEQUENCE</scope>
    <source>
        <strain evidence="1">PSN243</strain>
    </source>
</reference>
<dbReference type="EMBL" id="MU865975">
    <property type="protein sequence ID" value="KAK4444559.1"/>
    <property type="molecule type" value="Genomic_DNA"/>
</dbReference>
<reference evidence="1" key="2">
    <citation type="submission" date="2023-05" db="EMBL/GenBank/DDBJ databases">
        <authorList>
            <consortium name="Lawrence Berkeley National Laboratory"/>
            <person name="Steindorff A."/>
            <person name="Hensen N."/>
            <person name="Bonometti L."/>
            <person name="Westerberg I."/>
            <person name="Brannstrom I.O."/>
            <person name="Guillou S."/>
            <person name="Cros-Aarteil S."/>
            <person name="Calhoun S."/>
            <person name="Haridas S."/>
            <person name="Kuo A."/>
            <person name="Mondo S."/>
            <person name="Pangilinan J."/>
            <person name="Riley R."/>
            <person name="Labutti K."/>
            <person name="Andreopoulos B."/>
            <person name="Lipzen A."/>
            <person name="Chen C."/>
            <person name="Yanf M."/>
            <person name="Daum C."/>
            <person name="Ng V."/>
            <person name="Clum A."/>
            <person name="Ohm R."/>
            <person name="Martin F."/>
            <person name="Silar P."/>
            <person name="Natvig D."/>
            <person name="Lalanne C."/>
            <person name="Gautier V."/>
            <person name="Ament-Velasquez S.L."/>
            <person name="Kruys A."/>
            <person name="Hutchinson M.I."/>
            <person name="Powell A.J."/>
            <person name="Barry K."/>
            <person name="Miller A.N."/>
            <person name="Grigoriev I.V."/>
            <person name="Debuchy R."/>
            <person name="Gladieux P."/>
            <person name="Thoren M.H."/>
            <person name="Johannesson H."/>
        </authorList>
    </citation>
    <scope>NUCLEOTIDE SEQUENCE</scope>
    <source>
        <strain evidence="1">PSN243</strain>
    </source>
</reference>
<proteinExistence type="predicted"/>
<organism evidence="1 2">
    <name type="scientific">Podospora aff. communis PSN243</name>
    <dbReference type="NCBI Taxonomy" id="3040156"/>
    <lineage>
        <taxon>Eukaryota</taxon>
        <taxon>Fungi</taxon>
        <taxon>Dikarya</taxon>
        <taxon>Ascomycota</taxon>
        <taxon>Pezizomycotina</taxon>
        <taxon>Sordariomycetes</taxon>
        <taxon>Sordariomycetidae</taxon>
        <taxon>Sordariales</taxon>
        <taxon>Podosporaceae</taxon>
        <taxon>Podospora</taxon>
    </lineage>
</organism>
<comment type="caution">
    <text evidence="1">The sequence shown here is derived from an EMBL/GenBank/DDBJ whole genome shotgun (WGS) entry which is preliminary data.</text>
</comment>
<name>A0AAV9G6X6_9PEZI</name>
<accession>A0AAV9G6X6</accession>
<evidence type="ECO:0000313" key="2">
    <source>
        <dbReference type="Proteomes" id="UP001321760"/>
    </source>
</evidence>
<keyword evidence="2" id="KW-1185">Reference proteome</keyword>